<feature type="domain" description="Metallo-beta-lactamase" evidence="2">
    <location>
        <begin position="18"/>
        <end position="210"/>
    </location>
</feature>
<dbReference type="SUPFAM" id="SSF56281">
    <property type="entry name" value="Metallo-hydrolase/oxidoreductase"/>
    <property type="match status" value="1"/>
</dbReference>
<dbReference type="AlphaFoldDB" id="A0A1D7U191"/>
<evidence type="ECO:0000259" key="2">
    <source>
        <dbReference type="Pfam" id="PF12706"/>
    </source>
</evidence>
<name>A0A1D7U191_9HYPH</name>
<dbReference type="InterPro" id="IPR001279">
    <property type="entry name" value="Metallo-B-lactamas"/>
</dbReference>
<protein>
    <submittedName>
        <fullName evidence="3">Zn-dependent hydrolase</fullName>
    </submittedName>
</protein>
<dbReference type="OrthoDB" id="9805728at2"/>
<sequence length="254" mass="27125">MQLQLLRNAALKLSYAGRTILVDPDLGARHSRRSIAGRSNNPMVELPLPIEDILAGVDLVIVSHLHADHFDEVAKERLPKDLPLICRAGDEETIAKAGFRAITPLDCYLRLGPIILKSHPAQHGTGAVVETMGPVMGFGLEAPGEPAFYWCGDSVLYPPLLDAVKATDPDIIVTHSCGALWDGTLIVMDAGQTLDLCEAAPRATVIATHMEALDHATVSRAALRQAAQARGIGSERLLIPQDGETIELRASGAA</sequence>
<dbReference type="STRING" id="1526658.BHK69_12295"/>
<dbReference type="Pfam" id="PF12706">
    <property type="entry name" value="Lactamase_B_2"/>
    <property type="match status" value="1"/>
</dbReference>
<accession>A0A1D7U191</accession>
<gene>
    <name evidence="3" type="ORF">BHK69_12295</name>
</gene>
<dbReference type="Gene3D" id="3.60.15.10">
    <property type="entry name" value="Ribonuclease Z/Hydroxyacylglutathione hydrolase-like"/>
    <property type="match status" value="1"/>
</dbReference>
<dbReference type="Proteomes" id="UP000094969">
    <property type="component" value="Chromosome"/>
</dbReference>
<dbReference type="KEGG" id="bvv:BHK69_12295"/>
<keyword evidence="4" id="KW-1185">Reference proteome</keyword>
<evidence type="ECO:0000256" key="1">
    <source>
        <dbReference type="ARBA" id="ARBA00022801"/>
    </source>
</evidence>
<evidence type="ECO:0000313" key="3">
    <source>
        <dbReference type="EMBL" id="AOO81141.1"/>
    </source>
</evidence>
<proteinExistence type="predicted"/>
<keyword evidence="1 3" id="KW-0378">Hydrolase</keyword>
<evidence type="ECO:0000313" key="4">
    <source>
        <dbReference type="Proteomes" id="UP000094969"/>
    </source>
</evidence>
<dbReference type="InterPro" id="IPR050114">
    <property type="entry name" value="UPF0173_UPF0282_UlaG_hydrolase"/>
</dbReference>
<dbReference type="PANTHER" id="PTHR43546">
    <property type="entry name" value="UPF0173 METAL-DEPENDENT HYDROLASE MJ1163-RELATED"/>
    <property type="match status" value="1"/>
</dbReference>
<dbReference type="EMBL" id="CP017147">
    <property type="protein sequence ID" value="AOO81141.1"/>
    <property type="molecule type" value="Genomic_DNA"/>
</dbReference>
<reference evidence="3 4" key="1">
    <citation type="journal article" date="2015" name="Antonie Van Leeuwenhoek">
        <title>Bosea vaviloviae sp. nov., a new species of slow-growing rhizobia isolated from nodules of the relict species Vavilovia formosa (Stev.) Fed.</title>
        <authorList>
            <person name="Safronova V.I."/>
            <person name="Kuznetsova I.G."/>
            <person name="Sazanova A.L."/>
            <person name="Kimeklis A.K."/>
            <person name="Belimov A.A."/>
            <person name="Andronov E.E."/>
            <person name="Pinaev A.G."/>
            <person name="Chizhevskaya E.P."/>
            <person name="Pukhaev A.R."/>
            <person name="Popov K.P."/>
            <person name="Willems A."/>
            <person name="Tikhonovich I.A."/>
        </authorList>
    </citation>
    <scope>NUCLEOTIDE SEQUENCE [LARGE SCALE GENOMIC DNA]</scope>
    <source>
        <strain evidence="3 4">Vaf18</strain>
    </source>
</reference>
<dbReference type="RefSeq" id="WP_069690356.1">
    <property type="nucleotide sequence ID" value="NZ_CP017147.1"/>
</dbReference>
<dbReference type="PANTHER" id="PTHR43546:SF9">
    <property type="entry name" value="L-ASCORBATE-6-PHOSPHATE LACTONASE ULAG-RELATED"/>
    <property type="match status" value="1"/>
</dbReference>
<dbReference type="InterPro" id="IPR036866">
    <property type="entry name" value="RibonucZ/Hydroxyglut_hydro"/>
</dbReference>
<organism evidence="3 4">
    <name type="scientific">Bosea vaviloviae</name>
    <dbReference type="NCBI Taxonomy" id="1526658"/>
    <lineage>
        <taxon>Bacteria</taxon>
        <taxon>Pseudomonadati</taxon>
        <taxon>Pseudomonadota</taxon>
        <taxon>Alphaproteobacteria</taxon>
        <taxon>Hyphomicrobiales</taxon>
        <taxon>Boseaceae</taxon>
        <taxon>Bosea</taxon>
    </lineage>
</organism>
<dbReference type="GO" id="GO:0016787">
    <property type="term" value="F:hydrolase activity"/>
    <property type="evidence" value="ECO:0007669"/>
    <property type="project" value="UniProtKB-KW"/>
</dbReference>